<organism evidence="2">
    <name type="scientific">uncultured Sphingosinicella sp</name>
    <dbReference type="NCBI Taxonomy" id="478748"/>
    <lineage>
        <taxon>Bacteria</taxon>
        <taxon>Pseudomonadati</taxon>
        <taxon>Pseudomonadota</taxon>
        <taxon>Alphaproteobacteria</taxon>
        <taxon>Sphingomonadales</taxon>
        <taxon>Sphingosinicellaceae</taxon>
        <taxon>Sphingosinicella</taxon>
        <taxon>environmental samples</taxon>
    </lineage>
</organism>
<dbReference type="InterPro" id="IPR009875">
    <property type="entry name" value="PilZ_domain"/>
</dbReference>
<evidence type="ECO:0000259" key="1">
    <source>
        <dbReference type="Pfam" id="PF07238"/>
    </source>
</evidence>
<name>A0A6J4UBJ6_9SPHN</name>
<feature type="domain" description="PilZ" evidence="1">
    <location>
        <begin position="24"/>
        <end position="102"/>
    </location>
</feature>
<gene>
    <name evidence="2" type="ORF">AVDCRST_MAG23-2505</name>
</gene>
<accession>A0A6J4UBJ6</accession>
<dbReference type="AlphaFoldDB" id="A0A6J4UBJ6"/>
<dbReference type="EMBL" id="CADCWD010000084">
    <property type="protein sequence ID" value="CAA9545975.1"/>
    <property type="molecule type" value="Genomic_DNA"/>
</dbReference>
<dbReference type="SUPFAM" id="SSF141371">
    <property type="entry name" value="PilZ domain-like"/>
    <property type="match status" value="1"/>
</dbReference>
<dbReference type="GO" id="GO:0035438">
    <property type="term" value="F:cyclic-di-GMP binding"/>
    <property type="evidence" value="ECO:0007669"/>
    <property type="project" value="InterPro"/>
</dbReference>
<evidence type="ECO:0000313" key="2">
    <source>
        <dbReference type="EMBL" id="CAA9545975.1"/>
    </source>
</evidence>
<protein>
    <recommendedName>
        <fullName evidence="1">PilZ domain-containing protein</fullName>
    </recommendedName>
</protein>
<proteinExistence type="predicted"/>
<dbReference type="Pfam" id="PF07238">
    <property type="entry name" value="PilZ"/>
    <property type="match status" value="1"/>
</dbReference>
<reference evidence="2" key="1">
    <citation type="submission" date="2020-02" db="EMBL/GenBank/DDBJ databases">
        <authorList>
            <person name="Meier V. D."/>
        </authorList>
    </citation>
    <scope>NUCLEOTIDE SEQUENCE</scope>
    <source>
        <strain evidence="2">AVDCRST_MAG23</strain>
    </source>
</reference>
<sequence>MMHDHHQMQAITGHLSTGAAVNPRKAERTHVEMGAGLRQRGASGVSVQILDLSTHGFRASTHLDLEKGADVWLKLPGLEALHARVAWMNGYLVGCEFLRPLHPAVLQMMVVRR</sequence>